<gene>
    <name evidence="10" type="primary">bla</name>
    <name evidence="10" type="ORF">O4H32_04285</name>
</gene>
<feature type="region of interest" description="Disordered" evidence="7">
    <location>
        <begin position="161"/>
        <end position="181"/>
    </location>
</feature>
<dbReference type="PRINTS" id="PR00118">
    <property type="entry name" value="BLACTAMASEA"/>
</dbReference>
<keyword evidence="4 6" id="KW-0378">Hydrolase</keyword>
<proteinExistence type="inferred from homology"/>
<evidence type="ECO:0000256" key="8">
    <source>
        <dbReference type="SAM" id="SignalP"/>
    </source>
</evidence>
<dbReference type="InterPro" id="IPR012338">
    <property type="entry name" value="Beta-lactam/transpept-like"/>
</dbReference>
<dbReference type="PANTHER" id="PTHR35333:SF3">
    <property type="entry name" value="BETA-LACTAMASE-TYPE TRANSPEPTIDASE FOLD CONTAINING PROTEIN"/>
    <property type="match status" value="1"/>
</dbReference>
<evidence type="ECO:0000313" key="11">
    <source>
        <dbReference type="Proteomes" id="UP001068379"/>
    </source>
</evidence>
<keyword evidence="11" id="KW-1185">Reference proteome</keyword>
<dbReference type="InterPro" id="IPR000871">
    <property type="entry name" value="Beta-lactam_class-A"/>
</dbReference>
<dbReference type="Pfam" id="PF13354">
    <property type="entry name" value="Beta-lactamase2"/>
    <property type="match status" value="1"/>
</dbReference>
<dbReference type="PROSITE" id="PS00146">
    <property type="entry name" value="BETA_LACTAMASE_A"/>
    <property type="match status" value="1"/>
</dbReference>
<comment type="catalytic activity">
    <reaction evidence="1 6">
        <text>a beta-lactam + H2O = a substituted beta-amino acid</text>
        <dbReference type="Rhea" id="RHEA:20401"/>
        <dbReference type="ChEBI" id="CHEBI:15377"/>
        <dbReference type="ChEBI" id="CHEBI:35627"/>
        <dbReference type="ChEBI" id="CHEBI:140347"/>
        <dbReference type="EC" id="3.5.2.6"/>
    </reaction>
</comment>
<feature type="domain" description="Beta-lactamase class A catalytic" evidence="9">
    <location>
        <begin position="45"/>
        <end position="261"/>
    </location>
</feature>
<keyword evidence="8" id="KW-0732">Signal</keyword>
<dbReference type="Gene3D" id="3.40.710.10">
    <property type="entry name" value="DD-peptidase/beta-lactamase superfamily"/>
    <property type="match status" value="1"/>
</dbReference>
<dbReference type="Proteomes" id="UP001068379">
    <property type="component" value="Unassembled WGS sequence"/>
</dbReference>
<dbReference type="PANTHER" id="PTHR35333">
    <property type="entry name" value="BETA-LACTAMASE"/>
    <property type="match status" value="1"/>
</dbReference>
<sequence length="289" mass="29921">MKLPAILLGIAMMIAGVCARAAPAADDAILAKAREIEGRLGARVGLVIQDTGDGRSWRYRADERFPMMSTFKALACGALLRRADEGGGDLEKTVLVAQADLVPYAPVSKTWVGRRVALGDLCAATMRTSDNVAANKILESIGGPGAVTAFARGLGDRTTRLDRYEPGLNEGTPGDARDTTSPAAMADTLRALVLGDVLSASSKARLTGWLVGNEVGGPLLRAGIPRAWRIGDRTGAGGHGSRGVIAVMWPPAHAPIVAAIYITGTDASMEDRNAAIAGLGAALAAEISR</sequence>
<dbReference type="NCBIfam" id="NF033103">
    <property type="entry name" value="bla_class_A"/>
    <property type="match status" value="1"/>
</dbReference>
<evidence type="ECO:0000256" key="4">
    <source>
        <dbReference type="ARBA" id="ARBA00022801"/>
    </source>
</evidence>
<protein>
    <recommendedName>
        <fullName evidence="3 6">Beta-lactamase</fullName>
        <ecNumber evidence="3 6">3.5.2.6</ecNumber>
    </recommendedName>
</protein>
<dbReference type="InterPro" id="IPR045155">
    <property type="entry name" value="Beta-lactam_cat"/>
</dbReference>
<evidence type="ECO:0000256" key="7">
    <source>
        <dbReference type="SAM" id="MobiDB-lite"/>
    </source>
</evidence>
<evidence type="ECO:0000256" key="6">
    <source>
        <dbReference type="RuleBase" id="RU361140"/>
    </source>
</evidence>
<name>A0ABT4M1K4_9BURK</name>
<accession>A0ABT4M1K4</accession>
<dbReference type="InterPro" id="IPR023650">
    <property type="entry name" value="Beta-lactam_class-A_AS"/>
</dbReference>
<evidence type="ECO:0000256" key="2">
    <source>
        <dbReference type="ARBA" id="ARBA00009009"/>
    </source>
</evidence>
<comment type="similarity">
    <text evidence="2 6">Belongs to the class-A beta-lactamase family.</text>
</comment>
<dbReference type="GO" id="GO:0008800">
    <property type="term" value="F:beta-lactamase activity"/>
    <property type="evidence" value="ECO:0007669"/>
    <property type="project" value="UniProtKB-EC"/>
</dbReference>
<evidence type="ECO:0000256" key="1">
    <source>
        <dbReference type="ARBA" id="ARBA00001526"/>
    </source>
</evidence>
<dbReference type="SUPFAM" id="SSF56601">
    <property type="entry name" value="beta-lactamase/transpeptidase-like"/>
    <property type="match status" value="1"/>
</dbReference>
<evidence type="ECO:0000313" key="10">
    <source>
        <dbReference type="EMBL" id="MCZ4329176.1"/>
    </source>
</evidence>
<evidence type="ECO:0000259" key="9">
    <source>
        <dbReference type="Pfam" id="PF13354"/>
    </source>
</evidence>
<dbReference type="EMBL" id="JAPWHE010000002">
    <property type="protein sequence ID" value="MCZ4329176.1"/>
    <property type="molecule type" value="Genomic_DNA"/>
</dbReference>
<organism evidence="10 11">
    <name type="scientific">Castellaniella denitrificans</name>
    <dbReference type="NCBI Taxonomy" id="56119"/>
    <lineage>
        <taxon>Bacteria</taxon>
        <taxon>Pseudomonadati</taxon>
        <taxon>Pseudomonadota</taxon>
        <taxon>Betaproteobacteria</taxon>
        <taxon>Burkholderiales</taxon>
        <taxon>Alcaligenaceae</taxon>
        <taxon>Castellaniella</taxon>
    </lineage>
</organism>
<feature type="signal peptide" evidence="8">
    <location>
        <begin position="1"/>
        <end position="21"/>
    </location>
</feature>
<comment type="caution">
    <text evidence="10">The sequence shown here is derived from an EMBL/GenBank/DDBJ whole genome shotgun (WGS) entry which is preliminary data.</text>
</comment>
<feature type="chain" id="PRO_5047412210" description="Beta-lactamase" evidence="8">
    <location>
        <begin position="22"/>
        <end position="289"/>
    </location>
</feature>
<reference evidence="10" key="1">
    <citation type="submission" date="2022-12" db="EMBL/GenBank/DDBJ databases">
        <title>Bacterial isolates from different developmental stages of Nematostella vectensis.</title>
        <authorList>
            <person name="Fraune S."/>
        </authorList>
    </citation>
    <scope>NUCLEOTIDE SEQUENCE</scope>
    <source>
        <strain evidence="10">G21619-S1</strain>
    </source>
</reference>
<keyword evidence="5 6" id="KW-0046">Antibiotic resistance</keyword>
<evidence type="ECO:0000256" key="5">
    <source>
        <dbReference type="ARBA" id="ARBA00023251"/>
    </source>
</evidence>
<dbReference type="EC" id="3.5.2.6" evidence="3 6"/>
<evidence type="ECO:0000256" key="3">
    <source>
        <dbReference type="ARBA" id="ARBA00012865"/>
    </source>
</evidence>